<protein>
    <submittedName>
        <fullName evidence="2">Uncharacterized protein</fullName>
    </submittedName>
</protein>
<feature type="region of interest" description="Disordered" evidence="1">
    <location>
        <begin position="23"/>
        <end position="53"/>
    </location>
</feature>
<reference evidence="2" key="2">
    <citation type="journal article" date="2015" name="Data Brief">
        <title>Shoot transcriptome of the giant reed, Arundo donax.</title>
        <authorList>
            <person name="Barrero R.A."/>
            <person name="Guerrero F.D."/>
            <person name="Moolhuijzen P."/>
            <person name="Goolsby J.A."/>
            <person name="Tidwell J."/>
            <person name="Bellgard S.E."/>
            <person name="Bellgard M.I."/>
        </authorList>
    </citation>
    <scope>NUCLEOTIDE SEQUENCE</scope>
    <source>
        <tissue evidence="2">Shoot tissue taken approximately 20 cm above the soil surface</tissue>
    </source>
</reference>
<dbReference type="EMBL" id="GBRH01210333">
    <property type="protein sequence ID" value="JAD87562.1"/>
    <property type="molecule type" value="Transcribed_RNA"/>
</dbReference>
<organism evidence="2">
    <name type="scientific">Arundo donax</name>
    <name type="common">Giant reed</name>
    <name type="synonym">Donax arundinaceus</name>
    <dbReference type="NCBI Taxonomy" id="35708"/>
    <lineage>
        <taxon>Eukaryota</taxon>
        <taxon>Viridiplantae</taxon>
        <taxon>Streptophyta</taxon>
        <taxon>Embryophyta</taxon>
        <taxon>Tracheophyta</taxon>
        <taxon>Spermatophyta</taxon>
        <taxon>Magnoliopsida</taxon>
        <taxon>Liliopsida</taxon>
        <taxon>Poales</taxon>
        <taxon>Poaceae</taxon>
        <taxon>PACMAD clade</taxon>
        <taxon>Arundinoideae</taxon>
        <taxon>Arundineae</taxon>
        <taxon>Arundo</taxon>
    </lineage>
</organism>
<evidence type="ECO:0000313" key="2">
    <source>
        <dbReference type="EMBL" id="JAD87562.1"/>
    </source>
</evidence>
<dbReference type="AlphaFoldDB" id="A0A0A9DUY4"/>
<name>A0A0A9DUY4_ARUDO</name>
<sequence length="53" mass="6202">MKSRGMIPEPRTRILVKALYMKKDRPDTDDQSPSMTGKNLKLDSRSRLFHVQK</sequence>
<proteinExistence type="predicted"/>
<evidence type="ECO:0000256" key="1">
    <source>
        <dbReference type="SAM" id="MobiDB-lite"/>
    </source>
</evidence>
<reference evidence="2" key="1">
    <citation type="submission" date="2014-09" db="EMBL/GenBank/DDBJ databases">
        <authorList>
            <person name="Magalhaes I.L.F."/>
            <person name="Oliveira U."/>
            <person name="Santos F.R."/>
            <person name="Vidigal T.H.D.A."/>
            <person name="Brescovit A.D."/>
            <person name="Santos A.J."/>
        </authorList>
    </citation>
    <scope>NUCLEOTIDE SEQUENCE</scope>
    <source>
        <tissue evidence="2">Shoot tissue taken approximately 20 cm above the soil surface</tissue>
    </source>
</reference>
<accession>A0A0A9DUY4</accession>